<sequence>MFIKIGLIFCSLLIVAFSFPQEVENLSRSIDIQPNGNFKWSYTNSDGSSQLQEGSAKPTGEGDDVEELVSGSYDFIDTNGNPHHVEYTAGEDGYLVNSLDVPVAKAREDHPAHVRAHEYRLAHPDPEEE</sequence>
<feature type="signal peptide" evidence="4">
    <location>
        <begin position="1"/>
        <end position="18"/>
    </location>
</feature>
<dbReference type="GO" id="GO:0042302">
    <property type="term" value="F:structural constituent of cuticle"/>
    <property type="evidence" value="ECO:0007669"/>
    <property type="project" value="UniProtKB-UniRule"/>
</dbReference>
<evidence type="ECO:0000256" key="3">
    <source>
        <dbReference type="SAM" id="MobiDB-lite"/>
    </source>
</evidence>
<evidence type="ECO:0000256" key="2">
    <source>
        <dbReference type="PROSITE-ProRule" id="PRU00497"/>
    </source>
</evidence>
<evidence type="ECO:0000313" key="5">
    <source>
        <dbReference type="EMBL" id="KAL1513529.1"/>
    </source>
</evidence>
<feature type="compositionally biased region" description="Polar residues" evidence="3">
    <location>
        <begin position="41"/>
        <end position="53"/>
    </location>
</feature>
<keyword evidence="1 2" id="KW-0193">Cuticle</keyword>
<name>A0ABD1F9B4_HYPHA</name>
<dbReference type="InterPro" id="IPR000618">
    <property type="entry name" value="Insect_cuticle"/>
</dbReference>
<evidence type="ECO:0000256" key="4">
    <source>
        <dbReference type="SAM" id="SignalP"/>
    </source>
</evidence>
<evidence type="ECO:0000256" key="1">
    <source>
        <dbReference type="ARBA" id="ARBA00022460"/>
    </source>
</evidence>
<protein>
    <submittedName>
        <fullName evidence="5">Uncharacterized protein</fullName>
    </submittedName>
</protein>
<dbReference type="PROSITE" id="PS00233">
    <property type="entry name" value="CHIT_BIND_RR_1"/>
    <property type="match status" value="1"/>
</dbReference>
<feature type="chain" id="PRO_5044741303" evidence="4">
    <location>
        <begin position="19"/>
        <end position="129"/>
    </location>
</feature>
<dbReference type="PROSITE" id="PS51155">
    <property type="entry name" value="CHIT_BIND_RR_2"/>
    <property type="match status" value="1"/>
</dbReference>
<organism evidence="5 6">
    <name type="scientific">Hypothenemus hampei</name>
    <name type="common">Coffee berry borer</name>
    <dbReference type="NCBI Taxonomy" id="57062"/>
    <lineage>
        <taxon>Eukaryota</taxon>
        <taxon>Metazoa</taxon>
        <taxon>Ecdysozoa</taxon>
        <taxon>Arthropoda</taxon>
        <taxon>Hexapoda</taxon>
        <taxon>Insecta</taxon>
        <taxon>Pterygota</taxon>
        <taxon>Neoptera</taxon>
        <taxon>Endopterygota</taxon>
        <taxon>Coleoptera</taxon>
        <taxon>Polyphaga</taxon>
        <taxon>Cucujiformia</taxon>
        <taxon>Curculionidae</taxon>
        <taxon>Scolytinae</taxon>
        <taxon>Hypothenemus</taxon>
    </lineage>
</organism>
<dbReference type="Pfam" id="PF00379">
    <property type="entry name" value="Chitin_bind_4"/>
    <property type="match status" value="1"/>
</dbReference>
<reference evidence="5 6" key="1">
    <citation type="submission" date="2024-05" db="EMBL/GenBank/DDBJ databases">
        <title>Genetic variation in Jamaican populations of the coffee berry borer (Hypothenemus hampei).</title>
        <authorList>
            <person name="Errbii M."/>
            <person name="Myrie A."/>
        </authorList>
    </citation>
    <scope>NUCLEOTIDE SEQUENCE [LARGE SCALE GENOMIC DNA]</scope>
    <source>
        <strain evidence="5">JA-Hopewell-2020-01-JO</strain>
        <tissue evidence="5">Whole body</tissue>
    </source>
</reference>
<gene>
    <name evidence="5" type="ORF">ABEB36_002930</name>
</gene>
<dbReference type="InterPro" id="IPR031311">
    <property type="entry name" value="CHIT_BIND_RR_consensus"/>
</dbReference>
<dbReference type="AlphaFoldDB" id="A0ABD1F9B4"/>
<proteinExistence type="predicted"/>
<keyword evidence="6" id="KW-1185">Reference proteome</keyword>
<dbReference type="Proteomes" id="UP001566132">
    <property type="component" value="Unassembled WGS sequence"/>
</dbReference>
<dbReference type="PRINTS" id="PR00947">
    <property type="entry name" value="CUTICLE"/>
</dbReference>
<dbReference type="EMBL" id="JBDJPC010000002">
    <property type="protein sequence ID" value="KAL1513529.1"/>
    <property type="molecule type" value="Genomic_DNA"/>
</dbReference>
<keyword evidence="4" id="KW-0732">Signal</keyword>
<evidence type="ECO:0000313" key="6">
    <source>
        <dbReference type="Proteomes" id="UP001566132"/>
    </source>
</evidence>
<comment type="caution">
    <text evidence="5">The sequence shown here is derived from an EMBL/GenBank/DDBJ whole genome shotgun (WGS) entry which is preliminary data.</text>
</comment>
<accession>A0ABD1F9B4</accession>
<feature type="region of interest" description="Disordered" evidence="3">
    <location>
        <begin position="41"/>
        <end position="64"/>
    </location>
</feature>